<dbReference type="InterPro" id="IPR052337">
    <property type="entry name" value="SAT4-like"/>
</dbReference>
<evidence type="ECO:0000256" key="2">
    <source>
        <dbReference type="ARBA" id="ARBA00022692"/>
    </source>
</evidence>
<evidence type="ECO:0000256" key="5">
    <source>
        <dbReference type="ARBA" id="ARBA00038359"/>
    </source>
</evidence>
<feature type="transmembrane region" description="Helical" evidence="7">
    <location>
        <begin position="196"/>
        <end position="217"/>
    </location>
</feature>
<sequence length="387" mass="42822">MVDARIEQAFAAGRVPSNITREYLSRNRDAEGLSAIIVITLLVSAVVVSRLLARALVVKRLGLDDGLALASLLFFVPFAITCTQMILYGSGRPFIFRKLILPDEQFDITQSLDTISQLLYATAMVLVRASGLAFYHRICALYNEFLIIIKFIFCIIFLGYLAQMTLIILHCLPLTTLWEPSPGGKYKCMQWIDVQGINSVVSLLSDLLVFGVPLAMLRVLKSMDRKRKIQLSCIFFPGLVNQSPEDDDDFTYSFLILLVIEVSEIGVSLIAISLPGLKPLIEKFIFSKFSSSDDSRASRRSSLTANSWRAARPPSLSVEDSKPALGPSAGFEVRTVTSVQSPKKKEGGDEEQGKGISVTSEFCVEAQDANNLKVEWGKGKEKEMDKC</sequence>
<comment type="caution">
    <text evidence="9">The sequence shown here is derived from an EMBL/GenBank/DDBJ whole genome shotgun (WGS) entry which is preliminary data.</text>
</comment>
<dbReference type="AlphaFoldDB" id="A0A2C5XZB9"/>
<evidence type="ECO:0000256" key="3">
    <source>
        <dbReference type="ARBA" id="ARBA00022989"/>
    </source>
</evidence>
<evidence type="ECO:0000256" key="4">
    <source>
        <dbReference type="ARBA" id="ARBA00023136"/>
    </source>
</evidence>
<evidence type="ECO:0000256" key="7">
    <source>
        <dbReference type="SAM" id="Phobius"/>
    </source>
</evidence>
<proteinExistence type="inferred from homology"/>
<accession>A0A2C5XZB9</accession>
<dbReference type="Pfam" id="PF20684">
    <property type="entry name" value="Fung_rhodopsin"/>
    <property type="match status" value="1"/>
</dbReference>
<comment type="subcellular location">
    <subcellularLocation>
        <location evidence="1">Membrane</location>
        <topology evidence="1">Multi-pass membrane protein</topology>
    </subcellularLocation>
</comment>
<feature type="transmembrane region" description="Helical" evidence="7">
    <location>
        <begin position="250"/>
        <end position="274"/>
    </location>
</feature>
<feature type="region of interest" description="Disordered" evidence="6">
    <location>
        <begin position="313"/>
        <end position="356"/>
    </location>
</feature>
<keyword evidence="3 7" id="KW-1133">Transmembrane helix</keyword>
<feature type="compositionally biased region" description="Basic and acidic residues" evidence="6">
    <location>
        <begin position="343"/>
        <end position="353"/>
    </location>
</feature>
<reference evidence="9 10" key="1">
    <citation type="submission" date="2017-06" db="EMBL/GenBank/DDBJ databases">
        <title>Ant-infecting Ophiocordyceps genomes reveal a high diversity of potential behavioral manipulation genes and a possible major role for enterotoxins.</title>
        <authorList>
            <person name="De Bekker C."/>
            <person name="Evans H.C."/>
            <person name="Brachmann A."/>
            <person name="Hughes D.P."/>
        </authorList>
    </citation>
    <scope>NUCLEOTIDE SEQUENCE [LARGE SCALE GENOMIC DNA]</scope>
    <source>
        <strain evidence="9 10">Map16</strain>
    </source>
</reference>
<keyword evidence="2 7" id="KW-0812">Transmembrane</keyword>
<dbReference type="PANTHER" id="PTHR33048">
    <property type="entry name" value="PTH11-LIKE INTEGRAL MEMBRANE PROTEIN (AFU_ORTHOLOGUE AFUA_5G11245)"/>
    <property type="match status" value="1"/>
</dbReference>
<dbReference type="InterPro" id="IPR049326">
    <property type="entry name" value="Rhodopsin_dom_fungi"/>
</dbReference>
<comment type="similarity">
    <text evidence="5">Belongs to the SAT4 family.</text>
</comment>
<keyword evidence="4 7" id="KW-0472">Membrane</keyword>
<dbReference type="GO" id="GO:0016020">
    <property type="term" value="C:membrane"/>
    <property type="evidence" value="ECO:0007669"/>
    <property type="project" value="UniProtKB-SubCell"/>
</dbReference>
<feature type="transmembrane region" description="Helical" evidence="7">
    <location>
        <begin position="65"/>
        <end position="87"/>
    </location>
</feature>
<evidence type="ECO:0000313" key="9">
    <source>
        <dbReference type="EMBL" id="PHH71218.1"/>
    </source>
</evidence>
<organism evidence="9 10">
    <name type="scientific">Ophiocordyceps camponoti-rufipedis</name>
    <dbReference type="NCBI Taxonomy" id="2004952"/>
    <lineage>
        <taxon>Eukaryota</taxon>
        <taxon>Fungi</taxon>
        <taxon>Dikarya</taxon>
        <taxon>Ascomycota</taxon>
        <taxon>Pezizomycotina</taxon>
        <taxon>Sordariomycetes</taxon>
        <taxon>Hypocreomycetidae</taxon>
        <taxon>Hypocreales</taxon>
        <taxon>Ophiocordycipitaceae</taxon>
        <taxon>Ophiocordyceps</taxon>
    </lineage>
</organism>
<dbReference type="PANTHER" id="PTHR33048:SF47">
    <property type="entry name" value="INTEGRAL MEMBRANE PROTEIN-RELATED"/>
    <property type="match status" value="1"/>
</dbReference>
<feature type="transmembrane region" description="Helical" evidence="7">
    <location>
        <begin position="147"/>
        <end position="176"/>
    </location>
</feature>
<protein>
    <recommendedName>
        <fullName evidence="8">Rhodopsin domain-containing protein</fullName>
    </recommendedName>
</protein>
<feature type="transmembrane region" description="Helical" evidence="7">
    <location>
        <begin position="33"/>
        <end position="53"/>
    </location>
</feature>
<feature type="domain" description="Rhodopsin" evidence="8">
    <location>
        <begin position="50"/>
        <end position="282"/>
    </location>
</feature>
<keyword evidence="10" id="KW-1185">Reference proteome</keyword>
<evidence type="ECO:0000313" key="10">
    <source>
        <dbReference type="Proteomes" id="UP000226431"/>
    </source>
</evidence>
<dbReference type="Proteomes" id="UP000226431">
    <property type="component" value="Unassembled WGS sequence"/>
</dbReference>
<dbReference type="EMBL" id="NJES01000537">
    <property type="protein sequence ID" value="PHH71218.1"/>
    <property type="molecule type" value="Genomic_DNA"/>
</dbReference>
<evidence type="ECO:0000256" key="1">
    <source>
        <dbReference type="ARBA" id="ARBA00004141"/>
    </source>
</evidence>
<evidence type="ECO:0000259" key="8">
    <source>
        <dbReference type="Pfam" id="PF20684"/>
    </source>
</evidence>
<gene>
    <name evidence="9" type="ORF">CDD80_5428</name>
</gene>
<dbReference type="OrthoDB" id="5283415at2759"/>
<name>A0A2C5XZB9_9HYPO</name>
<evidence type="ECO:0000256" key="6">
    <source>
        <dbReference type="SAM" id="MobiDB-lite"/>
    </source>
</evidence>